<reference evidence="1 2" key="1">
    <citation type="submission" date="2024-04" db="EMBL/GenBank/DDBJ databases">
        <title>draft genome sequnece of Paenibacillus filicis.</title>
        <authorList>
            <person name="Kim D.-U."/>
        </authorList>
    </citation>
    <scope>NUCLEOTIDE SEQUENCE [LARGE SCALE GENOMIC DNA]</scope>
    <source>
        <strain evidence="1 2">KACC14197</strain>
    </source>
</reference>
<name>A0ABU9DVN3_9BACL</name>
<evidence type="ECO:0000313" key="1">
    <source>
        <dbReference type="EMBL" id="MEK8132923.1"/>
    </source>
</evidence>
<accession>A0ABU9DVN3</accession>
<comment type="caution">
    <text evidence="1">The sequence shown here is derived from an EMBL/GenBank/DDBJ whole genome shotgun (WGS) entry which is preliminary data.</text>
</comment>
<dbReference type="RefSeq" id="WP_341420049.1">
    <property type="nucleotide sequence ID" value="NZ_JBBPCC010000038.1"/>
</dbReference>
<organism evidence="1 2">
    <name type="scientific">Paenibacillus filicis</name>
    <dbReference type="NCBI Taxonomy" id="669464"/>
    <lineage>
        <taxon>Bacteria</taxon>
        <taxon>Bacillati</taxon>
        <taxon>Bacillota</taxon>
        <taxon>Bacilli</taxon>
        <taxon>Bacillales</taxon>
        <taxon>Paenibacillaceae</taxon>
        <taxon>Paenibacillus</taxon>
    </lineage>
</organism>
<sequence>MIRLTEKQAKVYEALRVATDRTSKGIADAINADVGKVRNDLLVLENKKMAKSTKIKTREGNYKEFTFNDVPYEIEENYRQLGKKPHTVIIDDSLPPASEVELTPAQWQFLRENERWWKYRSKLAEEMGLPKYMLNNALEKLRKQVERERAKKERKRA</sequence>
<keyword evidence="2" id="KW-1185">Reference proteome</keyword>
<dbReference type="EMBL" id="JBBPCC010000038">
    <property type="protein sequence ID" value="MEK8132923.1"/>
    <property type="molecule type" value="Genomic_DNA"/>
</dbReference>
<evidence type="ECO:0000313" key="2">
    <source>
        <dbReference type="Proteomes" id="UP001469365"/>
    </source>
</evidence>
<dbReference type="Proteomes" id="UP001469365">
    <property type="component" value="Unassembled WGS sequence"/>
</dbReference>
<proteinExistence type="predicted"/>
<gene>
    <name evidence="1" type="ORF">WMW72_34080</name>
</gene>
<protein>
    <submittedName>
        <fullName evidence="1">Uncharacterized protein</fullName>
    </submittedName>
</protein>